<gene>
    <name evidence="4" type="ORF">SAMN04488036_101166</name>
</gene>
<keyword evidence="5" id="KW-1185">Reference proteome</keyword>
<accession>A0A1I4A602</accession>
<dbReference type="InterPro" id="IPR025838">
    <property type="entry name" value="Transglut_i_TM"/>
</dbReference>
<feature type="transmembrane region" description="Helical" evidence="1">
    <location>
        <begin position="409"/>
        <end position="429"/>
    </location>
</feature>
<feature type="transmembrane region" description="Helical" evidence="1">
    <location>
        <begin position="346"/>
        <end position="372"/>
    </location>
</feature>
<dbReference type="EMBL" id="FOSZ01000001">
    <property type="protein sequence ID" value="SFK51361.1"/>
    <property type="molecule type" value="Genomic_DNA"/>
</dbReference>
<organism evidence="4 5">
    <name type="scientific">Shimia haliotis</name>
    <dbReference type="NCBI Taxonomy" id="1280847"/>
    <lineage>
        <taxon>Bacteria</taxon>
        <taxon>Pseudomonadati</taxon>
        <taxon>Pseudomonadota</taxon>
        <taxon>Alphaproteobacteria</taxon>
        <taxon>Rhodobacterales</taxon>
        <taxon>Roseobacteraceae</taxon>
    </lineage>
</organism>
<dbReference type="Pfam" id="PF14402">
    <property type="entry name" value="7TM_transglut"/>
    <property type="match status" value="1"/>
</dbReference>
<proteinExistence type="predicted"/>
<evidence type="ECO:0000313" key="4">
    <source>
        <dbReference type="EMBL" id="SFK51361.1"/>
    </source>
</evidence>
<evidence type="ECO:0000313" key="5">
    <source>
        <dbReference type="Proteomes" id="UP000198851"/>
    </source>
</evidence>
<evidence type="ECO:0000259" key="3">
    <source>
        <dbReference type="Pfam" id="PF14402"/>
    </source>
</evidence>
<dbReference type="InterPro" id="IPR025840">
    <property type="entry name" value="7TM_transglut"/>
</dbReference>
<feature type="transmembrane region" description="Helical" evidence="1">
    <location>
        <begin position="441"/>
        <end position="462"/>
    </location>
</feature>
<evidence type="ECO:0000256" key="1">
    <source>
        <dbReference type="SAM" id="Phobius"/>
    </source>
</evidence>
<reference evidence="5" key="1">
    <citation type="submission" date="2016-10" db="EMBL/GenBank/DDBJ databases">
        <authorList>
            <person name="Varghese N."/>
            <person name="Submissions S."/>
        </authorList>
    </citation>
    <scope>NUCLEOTIDE SEQUENCE [LARGE SCALE GENOMIC DNA]</scope>
    <source>
        <strain evidence="5">DSM 28453</strain>
    </source>
</reference>
<dbReference type="AlphaFoldDB" id="A0A1I4A602"/>
<evidence type="ECO:0000259" key="2">
    <source>
        <dbReference type="Pfam" id="PF14400"/>
    </source>
</evidence>
<protein>
    <submittedName>
        <fullName evidence="4">Inactive transglutaminase fused to 7 transmembrane helices</fullName>
    </submittedName>
</protein>
<feature type="transmembrane region" description="Helical" evidence="1">
    <location>
        <begin position="314"/>
        <end position="334"/>
    </location>
</feature>
<dbReference type="RefSeq" id="WP_170846638.1">
    <property type="nucleotide sequence ID" value="NZ_FOSZ01000001.1"/>
</dbReference>
<sequence length="510" mass="55529">MTAKTQLRILVAVLLIIGLGATAYKHLVLGFPLTPGESSRIWTVQAQMTFRAQGDPVKAQLNLPDMTRHLYVVPEGIAPRGYGYHVEQVGSQRMAVWEARAPTGDQRLFFRARVYKGGGIATQLPPPSDPPAKPIFAEPEAAAADALLADAYAHSADATGLALRLARSLWGDAAKPVRETLLGQKSTNASRTKLLLKLLHASDVPAHELTGFYLTDNSRSVTMEHLIELWDGTEWQVVVPKEGIKGMPEDFLPWQSNGEFLMQVDGGTDSKVSFATIVDKISSRQLAVQMGQQTGAGLIDFSVFALPVDVQNTFATLLLIPIGALVVVVMRNLVGLQTSGTFMPILIAMVFVQTDLLVGLALFIVVVGAGLVIRGYLTSLNLLLVPRIAAVLIVVTTLYLLLAVVGFKLGIEAALSVTFFPMIIIAWTIERMSVLAEEEGMWDVFVQSFGSLLTATIAYLLMINQQVSFLTFAFPELLLVVLAIILVIGQYTGFRLSELRRFEPLASEKE</sequence>
<feature type="domain" description="7 transmembrane helices usually fused to an inactive transglutaminase" evidence="3">
    <location>
        <begin position="261"/>
        <end position="505"/>
    </location>
</feature>
<keyword evidence="1 4" id="KW-0812">Transmembrane</keyword>
<feature type="transmembrane region" description="Helical" evidence="1">
    <location>
        <begin position="469"/>
        <end position="491"/>
    </location>
</feature>
<keyword evidence="1" id="KW-0472">Membrane</keyword>
<feature type="domain" description="Inactive transglutaminase fused to 7 transmembrane helices" evidence="2">
    <location>
        <begin position="24"/>
        <end position="180"/>
    </location>
</feature>
<dbReference type="Proteomes" id="UP000198851">
    <property type="component" value="Unassembled WGS sequence"/>
</dbReference>
<dbReference type="Pfam" id="PF14400">
    <property type="entry name" value="Transglut_i_TM"/>
    <property type="match status" value="1"/>
</dbReference>
<feature type="transmembrane region" description="Helical" evidence="1">
    <location>
        <begin position="384"/>
        <end position="402"/>
    </location>
</feature>
<dbReference type="STRING" id="1280847.SAMN04488036_101166"/>
<name>A0A1I4A602_9RHOB</name>
<keyword evidence="1" id="KW-1133">Transmembrane helix</keyword>